<name>A0ACB8V0I6_9EURO</name>
<protein>
    <submittedName>
        <fullName evidence="1">Transcriptional regulator of sulfur amino acid metabolism</fullName>
    </submittedName>
</protein>
<reference evidence="1" key="1">
    <citation type="journal article" date="2022" name="bioRxiv">
        <title>Population genetic analysis of Ophidiomyces ophidiicola, the causative agent of snake fungal disease, indicates recent introductions to the USA.</title>
        <authorList>
            <person name="Ladner J.T."/>
            <person name="Palmer J.M."/>
            <person name="Ettinger C.L."/>
            <person name="Stajich J.E."/>
            <person name="Farrell T.M."/>
            <person name="Glorioso B.M."/>
            <person name="Lawson B."/>
            <person name="Price S.J."/>
            <person name="Stengle A.G."/>
            <person name="Grear D.A."/>
            <person name="Lorch J.M."/>
        </authorList>
    </citation>
    <scope>NUCLEOTIDE SEQUENCE</scope>
    <source>
        <strain evidence="1">NWHC 24266-5</strain>
    </source>
</reference>
<evidence type="ECO:0000313" key="1">
    <source>
        <dbReference type="EMBL" id="KAI2389676.1"/>
    </source>
</evidence>
<comment type="caution">
    <text evidence="1">The sequence shown here is derived from an EMBL/GenBank/DDBJ whole genome shotgun (WGS) entry which is preliminary data.</text>
</comment>
<organism evidence="1">
    <name type="scientific">Ophidiomyces ophidiicola</name>
    <dbReference type="NCBI Taxonomy" id="1387563"/>
    <lineage>
        <taxon>Eukaryota</taxon>
        <taxon>Fungi</taxon>
        <taxon>Dikarya</taxon>
        <taxon>Ascomycota</taxon>
        <taxon>Pezizomycotina</taxon>
        <taxon>Eurotiomycetes</taxon>
        <taxon>Eurotiomycetidae</taxon>
        <taxon>Onygenales</taxon>
        <taxon>Onygenaceae</taxon>
        <taxon>Ophidiomyces</taxon>
    </lineage>
</organism>
<dbReference type="EMBL" id="JALBCA010000022">
    <property type="protein sequence ID" value="KAI2389676.1"/>
    <property type="molecule type" value="Genomic_DNA"/>
</dbReference>
<gene>
    <name evidence="1" type="primary">MET32</name>
    <name evidence="1" type="ORF">LOY88_001950</name>
</gene>
<sequence>MGAAFDALNMQQSLGSRRPAPTTLPSFELPSPHAPQPQQKHQLHPTVNTTQPSIAGVKVGNLLTPPSNSAADSSSVSAGLAGPGQIQAYSQSYWPAPSYGFNSGRTTAHSSISDNLSPSYPQNTMYPSPLSPSPALSVSSTQQHDQQQPQNQRGNYATGQPQPASQANTLDPFGQKYTYNGSQQPPASPTSFNPYQSGVQPPSSSAPSGRVPGMPIQYPLDTQQPLPQFTRPYPSYSLPAMNGPIMSNIHNPNNQMALIGSVQPNLLPGFNSGHAASLHQMYPHAHTHHLHGLVQAPQNDRPFRCDLCPQSFNRNHDLKRHKRIHLAVKPFPCHHCDKSFSRKDALKRHILVKGCGKESAADGNTSSSSTNVKDETTGTVSPPHGIGARHDKYS</sequence>
<accession>A0ACB8V0I6</accession>
<proteinExistence type="predicted"/>